<dbReference type="SMART" id="SM00304">
    <property type="entry name" value="HAMP"/>
    <property type="match status" value="1"/>
</dbReference>
<feature type="coiled-coil region" evidence="4">
    <location>
        <begin position="168"/>
        <end position="209"/>
    </location>
</feature>
<comment type="similarity">
    <text evidence="2">Belongs to the methyl-accepting chemotaxis (MCP) protein family.</text>
</comment>
<evidence type="ECO:0000313" key="8">
    <source>
        <dbReference type="EMBL" id="HBT49936.1"/>
    </source>
</evidence>
<gene>
    <name evidence="8" type="ORF">DEA61_09050</name>
</gene>
<evidence type="ECO:0000256" key="5">
    <source>
        <dbReference type="SAM" id="Phobius"/>
    </source>
</evidence>
<evidence type="ECO:0000256" key="3">
    <source>
        <dbReference type="PROSITE-ProRule" id="PRU00284"/>
    </source>
</evidence>
<keyword evidence="5" id="KW-1133">Transmembrane helix</keyword>
<dbReference type="Gene3D" id="1.10.287.950">
    <property type="entry name" value="Methyl-accepting chemotaxis protein"/>
    <property type="match status" value="1"/>
</dbReference>
<dbReference type="Proteomes" id="UP000264445">
    <property type="component" value="Unassembled WGS sequence"/>
</dbReference>
<name>A0A357VP06_9THEO</name>
<dbReference type="CDD" id="cd18773">
    <property type="entry name" value="PDC1_HK_sensor"/>
    <property type="match status" value="1"/>
</dbReference>
<organism evidence="8 9">
    <name type="scientific">Caldanaerobacter subterraneus</name>
    <dbReference type="NCBI Taxonomy" id="911092"/>
    <lineage>
        <taxon>Bacteria</taxon>
        <taxon>Bacillati</taxon>
        <taxon>Bacillota</taxon>
        <taxon>Clostridia</taxon>
        <taxon>Thermoanaerobacterales</taxon>
        <taxon>Thermoanaerobacteraceae</taxon>
        <taxon>Caldanaerobacter</taxon>
    </lineage>
</organism>
<dbReference type="Pfam" id="PF00672">
    <property type="entry name" value="HAMP"/>
    <property type="match status" value="1"/>
</dbReference>
<dbReference type="PANTHER" id="PTHR32089:SF112">
    <property type="entry name" value="LYSOZYME-LIKE PROTEIN-RELATED"/>
    <property type="match status" value="1"/>
</dbReference>
<dbReference type="Pfam" id="PF22673">
    <property type="entry name" value="MCP-like_PDC_1"/>
    <property type="match status" value="1"/>
</dbReference>
<dbReference type="SUPFAM" id="SSF103190">
    <property type="entry name" value="Sensory domain-like"/>
    <property type="match status" value="1"/>
</dbReference>
<protein>
    <submittedName>
        <fullName evidence="8">Methyl-accepting chemotaxis protein</fullName>
    </submittedName>
</protein>
<evidence type="ECO:0000256" key="2">
    <source>
        <dbReference type="ARBA" id="ARBA00029447"/>
    </source>
</evidence>
<dbReference type="PROSITE" id="PS50885">
    <property type="entry name" value="HAMP"/>
    <property type="match status" value="1"/>
</dbReference>
<evidence type="ECO:0000313" key="9">
    <source>
        <dbReference type="Proteomes" id="UP000264445"/>
    </source>
</evidence>
<keyword evidence="4" id="KW-0175">Coiled coil</keyword>
<proteinExistence type="inferred from homology"/>
<dbReference type="SMART" id="SM00283">
    <property type="entry name" value="MA"/>
    <property type="match status" value="1"/>
</dbReference>
<keyword evidence="5" id="KW-0472">Membrane</keyword>
<dbReference type="Gene3D" id="6.10.340.10">
    <property type="match status" value="1"/>
</dbReference>
<accession>A0A357VP06</accession>
<dbReference type="GO" id="GO:0016020">
    <property type="term" value="C:membrane"/>
    <property type="evidence" value="ECO:0007669"/>
    <property type="project" value="InterPro"/>
</dbReference>
<dbReference type="EMBL" id="DOLB01000137">
    <property type="protein sequence ID" value="HBT49936.1"/>
    <property type="molecule type" value="Genomic_DNA"/>
</dbReference>
<evidence type="ECO:0000259" key="6">
    <source>
        <dbReference type="PROSITE" id="PS50111"/>
    </source>
</evidence>
<dbReference type="PANTHER" id="PTHR32089">
    <property type="entry name" value="METHYL-ACCEPTING CHEMOTAXIS PROTEIN MCPB"/>
    <property type="match status" value="1"/>
</dbReference>
<evidence type="ECO:0000256" key="4">
    <source>
        <dbReference type="SAM" id="Coils"/>
    </source>
</evidence>
<feature type="domain" description="Methyl-accepting transducer" evidence="6">
    <location>
        <begin position="104"/>
        <end position="361"/>
    </location>
</feature>
<dbReference type="AlphaFoldDB" id="A0A357VP06"/>
<evidence type="ECO:0000256" key="1">
    <source>
        <dbReference type="ARBA" id="ARBA00023224"/>
    </source>
</evidence>
<keyword evidence="1 3" id="KW-0807">Transducer</keyword>
<dbReference type="InterPro" id="IPR004089">
    <property type="entry name" value="MCPsignal_dom"/>
</dbReference>
<feature type="domain" description="HAMP" evidence="7">
    <location>
        <begin position="33"/>
        <end position="85"/>
    </location>
</feature>
<dbReference type="CDD" id="cd06225">
    <property type="entry name" value="HAMP"/>
    <property type="match status" value="1"/>
</dbReference>
<dbReference type="GO" id="GO:0007165">
    <property type="term" value="P:signal transduction"/>
    <property type="evidence" value="ECO:0007669"/>
    <property type="project" value="UniProtKB-KW"/>
</dbReference>
<dbReference type="PROSITE" id="PS50111">
    <property type="entry name" value="CHEMOTAXIS_TRANSDUC_2"/>
    <property type="match status" value="1"/>
</dbReference>
<reference evidence="8 9" key="1">
    <citation type="journal article" date="2018" name="Nat. Biotechnol.">
        <title>A standardized bacterial taxonomy based on genome phylogeny substantially revises the tree of life.</title>
        <authorList>
            <person name="Parks D.H."/>
            <person name="Chuvochina M."/>
            <person name="Waite D.W."/>
            <person name="Rinke C."/>
            <person name="Skarshewski A."/>
            <person name="Chaumeil P.A."/>
            <person name="Hugenholtz P."/>
        </authorList>
    </citation>
    <scope>NUCLEOTIDE SEQUENCE [LARGE SCALE GENOMIC DNA]</scope>
    <source>
        <strain evidence="8">UBA12544</strain>
    </source>
</reference>
<dbReference type="Pfam" id="PF00015">
    <property type="entry name" value="MCPsignal"/>
    <property type="match status" value="1"/>
</dbReference>
<keyword evidence="5" id="KW-0812">Transmembrane</keyword>
<sequence length="517" mass="57823">MRRMTVMAIFYYMAGVIAIILVVAFLYWWIVKRRITLVLREMKEAIDSIAKGDLSRKIDIKGDKELKELAKSLNSFLENFKTLVMESQQTAEQTVVGSKKLMIAIDNVTTAAKEISTALEEIAKGAEEQAVAAQKTAKNASEAFELNEKVKNKFEETKNLSISMEKEIKENEEIMLELMKRMEESANKNKKLIEEVSELRERANKITDIIGMVNKIADQTNLLALNAAIEAARAGEHGKGFAVVAEEVRKLAEQSASAAGEIVLLTKSIQDKIKEVSVKLEEEIKGVLENLSYASQVKDKLESVVNASENVVEAVAFVDDLVNSQYEKIKEIAELNHKIAAVTQETAANTEETLASTEEQVSSMEELREMMNRLDSFAEKLQNLVKKFSGTVKLTVEQKRRVEEAKKILQRIAEEKGEELFGDRAKDIIMDIVKRYPNFELAFSILGNGDIKAISVEVDISNVYHRAWFQRAIEGEVTVTEPYISLATNEICVTIAIPVYKGEKIIGVFGGDVQLGK</sequence>
<feature type="coiled-coil region" evidence="4">
    <location>
        <begin position="340"/>
        <end position="415"/>
    </location>
</feature>
<dbReference type="InterPro" id="IPR003660">
    <property type="entry name" value="HAMP_dom"/>
</dbReference>
<comment type="caution">
    <text evidence="8">The sequence shown here is derived from an EMBL/GenBank/DDBJ whole genome shotgun (WGS) entry which is preliminary data.</text>
</comment>
<dbReference type="SUPFAM" id="SSF58104">
    <property type="entry name" value="Methyl-accepting chemotaxis protein (MCP) signaling domain"/>
    <property type="match status" value="1"/>
</dbReference>
<feature type="transmembrane region" description="Helical" evidence="5">
    <location>
        <begin position="9"/>
        <end position="30"/>
    </location>
</feature>
<evidence type="ECO:0000259" key="7">
    <source>
        <dbReference type="PROSITE" id="PS50885"/>
    </source>
</evidence>
<dbReference type="Gene3D" id="3.30.450.20">
    <property type="entry name" value="PAS domain"/>
    <property type="match status" value="1"/>
</dbReference>
<dbReference type="InterPro" id="IPR029151">
    <property type="entry name" value="Sensor-like_sf"/>
</dbReference>